<proteinExistence type="predicted"/>
<dbReference type="PANTHER" id="PTHR30146">
    <property type="entry name" value="LACI-RELATED TRANSCRIPTIONAL REPRESSOR"/>
    <property type="match status" value="1"/>
</dbReference>
<accession>A0A0B4DSS2</accession>
<dbReference type="Pfam" id="PF00356">
    <property type="entry name" value="LacI"/>
    <property type="match status" value="1"/>
</dbReference>
<dbReference type="Gene3D" id="3.40.50.2300">
    <property type="match status" value="2"/>
</dbReference>
<protein>
    <submittedName>
        <fullName evidence="5">LacI family transcriptional regulator</fullName>
    </submittedName>
</protein>
<evidence type="ECO:0000259" key="4">
    <source>
        <dbReference type="PROSITE" id="PS50932"/>
    </source>
</evidence>
<dbReference type="Proteomes" id="UP000031196">
    <property type="component" value="Unassembled WGS sequence"/>
</dbReference>
<gene>
    <name evidence="5" type="ORF">RM50_07425</name>
</gene>
<organism evidence="5 6">
    <name type="scientific">Pseudarthrobacter phenanthrenivorans</name>
    <name type="common">Arthrobacter phenanthrenivorans</name>
    <dbReference type="NCBI Taxonomy" id="361575"/>
    <lineage>
        <taxon>Bacteria</taxon>
        <taxon>Bacillati</taxon>
        <taxon>Actinomycetota</taxon>
        <taxon>Actinomycetes</taxon>
        <taxon>Micrococcales</taxon>
        <taxon>Micrococcaceae</taxon>
        <taxon>Pseudarthrobacter</taxon>
    </lineage>
</organism>
<dbReference type="InterPro" id="IPR028082">
    <property type="entry name" value="Peripla_BP_I"/>
</dbReference>
<dbReference type="Gene3D" id="1.10.260.40">
    <property type="entry name" value="lambda repressor-like DNA-binding domains"/>
    <property type="match status" value="1"/>
</dbReference>
<dbReference type="GO" id="GO:0000976">
    <property type="term" value="F:transcription cis-regulatory region binding"/>
    <property type="evidence" value="ECO:0007669"/>
    <property type="project" value="TreeGrafter"/>
</dbReference>
<keyword evidence="2" id="KW-0238">DNA-binding</keyword>
<dbReference type="OrthoDB" id="3510266at2"/>
<comment type="caution">
    <text evidence="5">The sequence shown here is derived from an EMBL/GenBank/DDBJ whole genome shotgun (WGS) entry which is preliminary data.</text>
</comment>
<dbReference type="GO" id="GO:0003700">
    <property type="term" value="F:DNA-binding transcription factor activity"/>
    <property type="evidence" value="ECO:0007669"/>
    <property type="project" value="TreeGrafter"/>
</dbReference>
<dbReference type="RefSeq" id="WP_043451351.1">
    <property type="nucleotide sequence ID" value="NZ_JWTB01000014.1"/>
</dbReference>
<dbReference type="PROSITE" id="PS50932">
    <property type="entry name" value="HTH_LACI_2"/>
    <property type="match status" value="1"/>
</dbReference>
<evidence type="ECO:0000313" key="6">
    <source>
        <dbReference type="Proteomes" id="UP000031196"/>
    </source>
</evidence>
<keyword evidence="1" id="KW-0805">Transcription regulation</keyword>
<dbReference type="SUPFAM" id="SSF53822">
    <property type="entry name" value="Periplasmic binding protein-like I"/>
    <property type="match status" value="1"/>
</dbReference>
<dbReference type="PANTHER" id="PTHR30146:SF153">
    <property type="entry name" value="LACTOSE OPERON REPRESSOR"/>
    <property type="match status" value="1"/>
</dbReference>
<dbReference type="CDD" id="cd01392">
    <property type="entry name" value="HTH_LacI"/>
    <property type="match status" value="1"/>
</dbReference>
<sequence>MAGIKEVASRAGLSVATVSRALSGKSNVSAASRRLAQEAARELGFVPSYHASSLASGRNHNIGLVVPNVQRWYFSSVLEGVSETLLDAGYDLTLYNVGEQPGRRSSILNDFLLRKRLDAVIAVALVLGEDEIGQLLAVHRPIVGIGGALPGASTIRIDDEGLAALATRHLIGLGHTRIAHITGDAELNRDFKLPQLRQKGFTGAMAAAGLTVRAEWQATADFTIQGAYAAGRRLLGSTAERPTAVFAASDEMAVGIMLAARDFGLQVPRDLSVVGIDGHDLAETFGLTTISQDPRGQGKLAAATALALLGGTGSDSDGGPAAGATATVQDQEYPTEFVIRNSTAVPPELAPPELSRQRP</sequence>
<dbReference type="InterPro" id="IPR010982">
    <property type="entry name" value="Lambda_DNA-bd_dom_sf"/>
</dbReference>
<evidence type="ECO:0000313" key="5">
    <source>
        <dbReference type="EMBL" id="KIC67495.1"/>
    </source>
</evidence>
<dbReference type="SMART" id="SM00354">
    <property type="entry name" value="HTH_LACI"/>
    <property type="match status" value="1"/>
</dbReference>
<evidence type="ECO:0000256" key="1">
    <source>
        <dbReference type="ARBA" id="ARBA00023015"/>
    </source>
</evidence>
<reference evidence="5 6" key="1">
    <citation type="submission" date="2014-12" db="EMBL/GenBank/DDBJ databases">
        <title>Genome sequencing of Arthrobacter phenanthrenivorans SWC37.</title>
        <authorList>
            <person name="Tan P.W."/>
            <person name="Chan K.-G."/>
        </authorList>
    </citation>
    <scope>NUCLEOTIDE SEQUENCE [LARGE SCALE GENOMIC DNA]</scope>
    <source>
        <strain evidence="5 6">SWC37</strain>
    </source>
</reference>
<dbReference type="AlphaFoldDB" id="A0A0B4DSS2"/>
<feature type="domain" description="HTH lacI-type" evidence="4">
    <location>
        <begin position="2"/>
        <end position="56"/>
    </location>
</feature>
<dbReference type="EMBL" id="JWTB01000014">
    <property type="protein sequence ID" value="KIC67495.1"/>
    <property type="molecule type" value="Genomic_DNA"/>
</dbReference>
<dbReference type="InterPro" id="IPR046335">
    <property type="entry name" value="LacI/GalR-like_sensor"/>
</dbReference>
<keyword evidence="3" id="KW-0804">Transcription</keyword>
<evidence type="ECO:0000256" key="3">
    <source>
        <dbReference type="ARBA" id="ARBA00023163"/>
    </source>
</evidence>
<dbReference type="InterPro" id="IPR000843">
    <property type="entry name" value="HTH_LacI"/>
</dbReference>
<dbReference type="SUPFAM" id="SSF47413">
    <property type="entry name" value="lambda repressor-like DNA-binding domains"/>
    <property type="match status" value="1"/>
</dbReference>
<dbReference type="CDD" id="cd06267">
    <property type="entry name" value="PBP1_LacI_sugar_binding-like"/>
    <property type="match status" value="1"/>
</dbReference>
<name>A0A0B4DSS2_PSEPS</name>
<evidence type="ECO:0000256" key="2">
    <source>
        <dbReference type="ARBA" id="ARBA00023125"/>
    </source>
</evidence>
<dbReference type="Pfam" id="PF13377">
    <property type="entry name" value="Peripla_BP_3"/>
    <property type="match status" value="1"/>
</dbReference>